<accession>A0ACC0B710</accession>
<name>A0ACC0B710_CATRO</name>
<keyword evidence="2" id="KW-1185">Reference proteome</keyword>
<gene>
    <name evidence="1" type="ORF">M9H77_18262</name>
</gene>
<sequence>MVRVSTLLNKEEGDSSLVTVSIGKISLLSDGMRYLKRVRISVPLSNMELRASSHWISKEKKEKEKKEEEVGMAPLIALKKVAFIVALARKGEVVSLSLAGRSREQLIEEFNSPIENSDVAFRIVGNKGILNQFPIFQYLGKRPYTTASPRADILRLHTSLILSTKGTCKKKGRELERAKRKKEDLERRREREVAVEEEKRLLLTIEEKEGSR</sequence>
<organism evidence="1 2">
    <name type="scientific">Catharanthus roseus</name>
    <name type="common">Madagascar periwinkle</name>
    <name type="synonym">Vinca rosea</name>
    <dbReference type="NCBI Taxonomy" id="4058"/>
    <lineage>
        <taxon>Eukaryota</taxon>
        <taxon>Viridiplantae</taxon>
        <taxon>Streptophyta</taxon>
        <taxon>Embryophyta</taxon>
        <taxon>Tracheophyta</taxon>
        <taxon>Spermatophyta</taxon>
        <taxon>Magnoliopsida</taxon>
        <taxon>eudicotyledons</taxon>
        <taxon>Gunneridae</taxon>
        <taxon>Pentapetalae</taxon>
        <taxon>asterids</taxon>
        <taxon>lamiids</taxon>
        <taxon>Gentianales</taxon>
        <taxon>Apocynaceae</taxon>
        <taxon>Rauvolfioideae</taxon>
        <taxon>Vinceae</taxon>
        <taxon>Catharanthinae</taxon>
        <taxon>Catharanthus</taxon>
    </lineage>
</organism>
<reference evidence="2" key="1">
    <citation type="journal article" date="2023" name="Nat. Plants">
        <title>Single-cell RNA sequencing provides a high-resolution roadmap for understanding the multicellular compartmentation of specialized metabolism.</title>
        <authorList>
            <person name="Sun S."/>
            <person name="Shen X."/>
            <person name="Li Y."/>
            <person name="Li Y."/>
            <person name="Wang S."/>
            <person name="Li R."/>
            <person name="Zhang H."/>
            <person name="Shen G."/>
            <person name="Guo B."/>
            <person name="Wei J."/>
            <person name="Xu J."/>
            <person name="St-Pierre B."/>
            <person name="Chen S."/>
            <person name="Sun C."/>
        </authorList>
    </citation>
    <scope>NUCLEOTIDE SEQUENCE [LARGE SCALE GENOMIC DNA]</scope>
</reference>
<dbReference type="Proteomes" id="UP001060085">
    <property type="component" value="Linkage Group LG04"/>
</dbReference>
<comment type="caution">
    <text evidence="1">The sequence shown here is derived from an EMBL/GenBank/DDBJ whole genome shotgun (WGS) entry which is preliminary data.</text>
</comment>
<dbReference type="EMBL" id="CM044704">
    <property type="protein sequence ID" value="KAI5668409.1"/>
    <property type="molecule type" value="Genomic_DNA"/>
</dbReference>
<protein>
    <submittedName>
        <fullName evidence="1">Uncharacterized protein</fullName>
    </submittedName>
</protein>
<evidence type="ECO:0000313" key="2">
    <source>
        <dbReference type="Proteomes" id="UP001060085"/>
    </source>
</evidence>
<proteinExistence type="predicted"/>
<evidence type="ECO:0000313" key="1">
    <source>
        <dbReference type="EMBL" id="KAI5668409.1"/>
    </source>
</evidence>